<keyword evidence="3 8" id="KW-0812">Transmembrane</keyword>
<gene>
    <name evidence="10" type="ORF">N177_2909</name>
</gene>
<evidence type="ECO:0000256" key="3">
    <source>
        <dbReference type="ARBA" id="ARBA00022692"/>
    </source>
</evidence>
<dbReference type="eggNOG" id="COG1511">
    <property type="taxonomic scope" value="Bacteria"/>
</dbReference>
<feature type="transmembrane region" description="Helical" evidence="8">
    <location>
        <begin position="210"/>
        <end position="233"/>
    </location>
</feature>
<dbReference type="GO" id="GO:0015031">
    <property type="term" value="P:protein transport"/>
    <property type="evidence" value="ECO:0007669"/>
    <property type="project" value="UniProtKB-KW"/>
</dbReference>
<comment type="similarity">
    <text evidence="6">Belongs to the exbB/tolQ family.</text>
</comment>
<keyword evidence="2" id="KW-1003">Cell membrane</keyword>
<keyword evidence="10" id="KW-0969">Cilium</keyword>
<evidence type="ECO:0000256" key="8">
    <source>
        <dbReference type="SAM" id="Phobius"/>
    </source>
</evidence>
<protein>
    <submittedName>
        <fullName evidence="10">MotA/TolQ/ExbB proton channel family protein, probably associated with flagella</fullName>
    </submittedName>
</protein>
<dbReference type="PATRIC" id="fig|631454.5.peg.2872"/>
<evidence type="ECO:0000256" key="6">
    <source>
        <dbReference type="RuleBase" id="RU004057"/>
    </source>
</evidence>
<reference evidence="10 11" key="1">
    <citation type="journal article" date="2014" name="Genome Announc.">
        <title>Draft Genome Sequence of Lutibaculum baratangense Strain AMV1T, Isolated from a Mud Volcano in Andamans, India.</title>
        <authorList>
            <person name="Singh A."/>
            <person name="Sreenivas A."/>
            <person name="Sathyanarayana Reddy G."/>
            <person name="Pinnaka A.K."/>
            <person name="Shivaji S."/>
        </authorList>
    </citation>
    <scope>NUCLEOTIDE SEQUENCE [LARGE SCALE GENOMIC DNA]</scope>
    <source>
        <strain evidence="10 11">AMV1</strain>
    </source>
</reference>
<feature type="domain" description="MotA/TolQ/ExbB proton channel" evidence="9">
    <location>
        <begin position="130"/>
        <end position="219"/>
    </location>
</feature>
<feature type="region of interest" description="Disordered" evidence="7">
    <location>
        <begin position="1"/>
        <end position="25"/>
    </location>
</feature>
<feature type="transmembrane region" description="Helical" evidence="8">
    <location>
        <begin position="154"/>
        <end position="175"/>
    </location>
</feature>
<feature type="transmembrane region" description="Helical" evidence="8">
    <location>
        <begin position="67"/>
        <end position="88"/>
    </location>
</feature>
<dbReference type="EMBL" id="AWXZ01000038">
    <property type="protein sequence ID" value="ESR23679.1"/>
    <property type="molecule type" value="Genomic_DNA"/>
</dbReference>
<evidence type="ECO:0000256" key="5">
    <source>
        <dbReference type="ARBA" id="ARBA00023136"/>
    </source>
</evidence>
<proteinExistence type="inferred from homology"/>
<evidence type="ECO:0000256" key="1">
    <source>
        <dbReference type="ARBA" id="ARBA00004651"/>
    </source>
</evidence>
<keyword evidence="6" id="KW-0653">Protein transport</keyword>
<dbReference type="AlphaFoldDB" id="V4RE61"/>
<comment type="caution">
    <text evidence="10">The sequence shown here is derived from an EMBL/GenBank/DDBJ whole genome shotgun (WGS) entry which is preliminary data.</text>
</comment>
<comment type="subcellular location">
    <subcellularLocation>
        <location evidence="1">Cell membrane</location>
        <topology evidence="1">Multi-pass membrane protein</topology>
    </subcellularLocation>
    <subcellularLocation>
        <location evidence="6">Membrane</location>
        <topology evidence="6">Multi-pass membrane protein</topology>
    </subcellularLocation>
</comment>
<evidence type="ECO:0000259" key="9">
    <source>
        <dbReference type="Pfam" id="PF01618"/>
    </source>
</evidence>
<evidence type="ECO:0000313" key="11">
    <source>
        <dbReference type="Proteomes" id="UP000017819"/>
    </source>
</evidence>
<dbReference type="Proteomes" id="UP000017819">
    <property type="component" value="Unassembled WGS sequence"/>
</dbReference>
<name>V4RE61_9HYPH</name>
<dbReference type="STRING" id="631454.N177_2909"/>
<evidence type="ECO:0000313" key="10">
    <source>
        <dbReference type="EMBL" id="ESR23679.1"/>
    </source>
</evidence>
<feature type="transmembrane region" description="Helical" evidence="8">
    <location>
        <begin position="36"/>
        <end position="55"/>
    </location>
</feature>
<keyword evidence="6" id="KW-0813">Transport</keyword>
<evidence type="ECO:0000256" key="2">
    <source>
        <dbReference type="ARBA" id="ARBA00022475"/>
    </source>
</evidence>
<organism evidence="10 11">
    <name type="scientific">Lutibaculum baratangense AMV1</name>
    <dbReference type="NCBI Taxonomy" id="631454"/>
    <lineage>
        <taxon>Bacteria</taxon>
        <taxon>Pseudomonadati</taxon>
        <taxon>Pseudomonadota</taxon>
        <taxon>Alphaproteobacteria</taxon>
        <taxon>Hyphomicrobiales</taxon>
        <taxon>Tepidamorphaceae</taxon>
        <taxon>Lutibaculum</taxon>
    </lineage>
</organism>
<keyword evidence="4 8" id="KW-1133">Transmembrane helix</keyword>
<sequence length="361" mass="39549">MDATNGPGGGPPSHPDFRQTMARKQDPHKLSSPRQFLWPMLVFLILGAFLAAILWEQIYVAFQSNPGLNALILFVLAVGIAMSINQVFRLFREVAWVNDFRLADPGLEVSQPPILLAPMAALLRDRVGRMSISSQTLRSILDSIAMRLDESRELLRYMTGLLVFLGLLGTFWGLLQTVSSVASTIQSLNVGAADAAVIFEDLKTGLQAPLTGMGTAFSSSLFGLAGSLVLGFLDLQAGRAQNRFYNELEDWLSSVTDLSGEIRPVETKQIEALEAAAPAPGLAEIRTSLEHINHALSEGGSNRAATAAMADLAEGIQGLVQHMRSEQKLIREWVESQADRQNEIRDLLTRLTDQKQEREKV</sequence>
<keyword evidence="5 8" id="KW-0472">Membrane</keyword>
<dbReference type="Pfam" id="PF01618">
    <property type="entry name" value="MotA_ExbB"/>
    <property type="match status" value="1"/>
</dbReference>
<evidence type="ECO:0000256" key="7">
    <source>
        <dbReference type="SAM" id="MobiDB-lite"/>
    </source>
</evidence>
<keyword evidence="11" id="KW-1185">Reference proteome</keyword>
<evidence type="ECO:0000256" key="4">
    <source>
        <dbReference type="ARBA" id="ARBA00022989"/>
    </source>
</evidence>
<keyword evidence="10" id="KW-0282">Flagellum</keyword>
<accession>V4RE61</accession>
<dbReference type="GO" id="GO:0005886">
    <property type="term" value="C:plasma membrane"/>
    <property type="evidence" value="ECO:0007669"/>
    <property type="project" value="UniProtKB-SubCell"/>
</dbReference>
<keyword evidence="10" id="KW-0966">Cell projection</keyword>
<dbReference type="InterPro" id="IPR002898">
    <property type="entry name" value="MotA_ExbB_proton_chnl"/>
</dbReference>